<dbReference type="AlphaFoldDB" id="A0A0W0RSP7"/>
<proteinExistence type="predicted"/>
<reference evidence="2 3" key="1">
    <citation type="submission" date="2015-11" db="EMBL/GenBank/DDBJ databases">
        <title>Genomic analysis of 38 Legionella species identifies large and diverse effector repertoires.</title>
        <authorList>
            <person name="Burstein D."/>
            <person name="Amaro F."/>
            <person name="Zusman T."/>
            <person name="Lifshitz Z."/>
            <person name="Cohen O."/>
            <person name="Gilbert J.A."/>
            <person name="Pupko T."/>
            <person name="Shuman H.A."/>
            <person name="Segal G."/>
        </authorList>
    </citation>
    <scope>NUCLEOTIDE SEQUENCE [LARGE SCALE GENOMIC DNA]</scope>
    <source>
        <strain evidence="2 3">WIGA</strain>
    </source>
</reference>
<organism evidence="2 3">
    <name type="scientific">Legionella bozemanae</name>
    <name type="common">Fluoribacter bozemanae</name>
    <dbReference type="NCBI Taxonomy" id="447"/>
    <lineage>
        <taxon>Bacteria</taxon>
        <taxon>Pseudomonadati</taxon>
        <taxon>Pseudomonadota</taxon>
        <taxon>Gammaproteobacteria</taxon>
        <taxon>Legionellales</taxon>
        <taxon>Legionellaceae</taxon>
        <taxon>Legionella</taxon>
    </lineage>
</organism>
<evidence type="ECO:0000313" key="3">
    <source>
        <dbReference type="Proteomes" id="UP000054695"/>
    </source>
</evidence>
<dbReference type="Pfam" id="PF24268">
    <property type="entry name" value="NttC"/>
    <property type="match status" value="1"/>
</dbReference>
<keyword evidence="3" id="KW-1185">Reference proteome</keyword>
<dbReference type="InterPro" id="IPR056211">
    <property type="entry name" value="NttC-like"/>
</dbReference>
<accession>A0A0W0RSP7</accession>
<keyword evidence="1" id="KW-0732">Signal</keyword>
<dbReference type="Proteomes" id="UP000054695">
    <property type="component" value="Unassembled WGS sequence"/>
</dbReference>
<sequence>MNLIFKGFSVVTLGLSAVTAFASPVYLITHNNTSVESNAYIAGVPSAYPTAANSTQKVYWNLVKLACYGHTTGKQCSAVIKMATNTANPIEVGEVHMDLDTGDINPKYLSKNGYTLFVNGLGEATIIKN</sequence>
<evidence type="ECO:0000256" key="1">
    <source>
        <dbReference type="SAM" id="SignalP"/>
    </source>
</evidence>
<name>A0A0W0RSP7_LEGBO</name>
<protein>
    <submittedName>
        <fullName evidence="2">Uncharacterized protein</fullName>
    </submittedName>
</protein>
<dbReference type="PATRIC" id="fig|447.4.peg.1617"/>
<dbReference type="EMBL" id="LNXU01000017">
    <property type="protein sequence ID" value="KTC74074.1"/>
    <property type="molecule type" value="Genomic_DNA"/>
</dbReference>
<dbReference type="OrthoDB" id="5652447at2"/>
<feature type="chain" id="PRO_5006911245" evidence="1">
    <location>
        <begin position="23"/>
        <end position="129"/>
    </location>
</feature>
<comment type="caution">
    <text evidence="2">The sequence shown here is derived from an EMBL/GenBank/DDBJ whole genome shotgun (WGS) entry which is preliminary data.</text>
</comment>
<evidence type="ECO:0000313" key="2">
    <source>
        <dbReference type="EMBL" id="KTC74074.1"/>
    </source>
</evidence>
<gene>
    <name evidence="2" type="ORF">Lboz_1514</name>
</gene>
<dbReference type="RefSeq" id="WP_058459168.1">
    <property type="nucleotide sequence ID" value="NZ_CAAAIY010000001.1"/>
</dbReference>
<feature type="signal peptide" evidence="1">
    <location>
        <begin position="1"/>
        <end position="22"/>
    </location>
</feature>